<protein>
    <submittedName>
        <fullName evidence="2">Uncharacterized protein</fullName>
    </submittedName>
</protein>
<organism evidence="2">
    <name type="scientific">Arundo donax</name>
    <name type="common">Giant reed</name>
    <name type="synonym">Donax arundinaceus</name>
    <dbReference type="NCBI Taxonomy" id="35708"/>
    <lineage>
        <taxon>Eukaryota</taxon>
        <taxon>Viridiplantae</taxon>
        <taxon>Streptophyta</taxon>
        <taxon>Embryophyta</taxon>
        <taxon>Tracheophyta</taxon>
        <taxon>Spermatophyta</taxon>
        <taxon>Magnoliopsida</taxon>
        <taxon>Liliopsida</taxon>
        <taxon>Poales</taxon>
        <taxon>Poaceae</taxon>
        <taxon>PACMAD clade</taxon>
        <taxon>Arundinoideae</taxon>
        <taxon>Arundineae</taxon>
        <taxon>Arundo</taxon>
    </lineage>
</organism>
<accession>A0A0A9CVQ3</accession>
<name>A0A0A9CVQ3_ARUDO</name>
<feature type="region of interest" description="Disordered" evidence="1">
    <location>
        <begin position="1"/>
        <end position="37"/>
    </location>
</feature>
<evidence type="ECO:0000313" key="2">
    <source>
        <dbReference type="EMBL" id="JAD79636.1"/>
    </source>
</evidence>
<sequence>MSSFTTWAPVAPTRRSCTTRRTMPRSSGRQCPSTSSRLRMLDGTPNLEVSKWKCVWSTILLINSISSSVTELTSVSLPRQWLS</sequence>
<dbReference type="AlphaFoldDB" id="A0A0A9CVQ3"/>
<proteinExistence type="predicted"/>
<reference evidence="2" key="2">
    <citation type="journal article" date="2015" name="Data Brief">
        <title>Shoot transcriptome of the giant reed, Arundo donax.</title>
        <authorList>
            <person name="Barrero R.A."/>
            <person name="Guerrero F.D."/>
            <person name="Moolhuijzen P."/>
            <person name="Goolsby J.A."/>
            <person name="Tidwell J."/>
            <person name="Bellgard S.E."/>
            <person name="Bellgard M.I."/>
        </authorList>
    </citation>
    <scope>NUCLEOTIDE SEQUENCE</scope>
    <source>
        <tissue evidence="2">Shoot tissue taken approximately 20 cm above the soil surface</tissue>
    </source>
</reference>
<feature type="compositionally biased region" description="Polar residues" evidence="1">
    <location>
        <begin position="15"/>
        <end position="37"/>
    </location>
</feature>
<reference evidence="2" key="1">
    <citation type="submission" date="2014-09" db="EMBL/GenBank/DDBJ databases">
        <authorList>
            <person name="Magalhaes I.L.F."/>
            <person name="Oliveira U."/>
            <person name="Santos F.R."/>
            <person name="Vidigal T.H.D.A."/>
            <person name="Brescovit A.D."/>
            <person name="Santos A.J."/>
        </authorList>
    </citation>
    <scope>NUCLEOTIDE SEQUENCE</scope>
    <source>
        <tissue evidence="2">Shoot tissue taken approximately 20 cm above the soil surface</tissue>
    </source>
</reference>
<evidence type="ECO:0000256" key="1">
    <source>
        <dbReference type="SAM" id="MobiDB-lite"/>
    </source>
</evidence>
<dbReference type="EMBL" id="GBRH01218259">
    <property type="protein sequence ID" value="JAD79636.1"/>
    <property type="molecule type" value="Transcribed_RNA"/>
</dbReference>